<dbReference type="GO" id="GO:0005524">
    <property type="term" value="F:ATP binding"/>
    <property type="evidence" value="ECO:0007669"/>
    <property type="project" value="UniProtKB-KW"/>
</dbReference>
<dbReference type="Pfam" id="PF00005">
    <property type="entry name" value="ABC_tran"/>
    <property type="match status" value="1"/>
</dbReference>
<protein>
    <submittedName>
        <fullName evidence="6 7">ABC transporter ATP-binding protein</fullName>
        <ecNumber evidence="6">3.6.3.-</ecNumber>
    </submittedName>
</protein>
<dbReference type="EMBL" id="MEHA01000026">
    <property type="protein sequence ID" value="ODR45560.1"/>
    <property type="molecule type" value="Genomic_DNA"/>
</dbReference>
<evidence type="ECO:0000256" key="4">
    <source>
        <dbReference type="ARBA" id="ARBA00022840"/>
    </source>
</evidence>
<dbReference type="InterPro" id="IPR027417">
    <property type="entry name" value="P-loop_NTPase"/>
</dbReference>
<evidence type="ECO:0000313" key="6">
    <source>
        <dbReference type="EMBL" id="ODM04008.1"/>
    </source>
</evidence>
<comment type="caution">
    <text evidence="6">The sequence shown here is derived from an EMBL/GenBank/DDBJ whole genome shotgun (WGS) entry which is preliminary data.</text>
</comment>
<keyword evidence="2" id="KW-0813">Transport</keyword>
<dbReference type="AlphaFoldDB" id="A0A1E3A5K6"/>
<dbReference type="InterPro" id="IPR003593">
    <property type="entry name" value="AAA+_ATPase"/>
</dbReference>
<gene>
    <name evidence="6" type="primary">yxlF_9</name>
    <name evidence="8" type="ORF">BEI59_26245</name>
    <name evidence="6" type="ORF">BEI61_04811</name>
    <name evidence="7" type="ORF">BEI63_30680</name>
</gene>
<reference evidence="7 11" key="2">
    <citation type="submission" date="2016-08" db="EMBL/GenBank/DDBJ databases">
        <title>Characterization of Isolates of Eisenbergiella tayi Derived from Blood Cultures, Using Whole Genome Sequencing.</title>
        <authorList>
            <person name="Bernier A.-M."/>
            <person name="Burdz T."/>
            <person name="Wiebe D."/>
            <person name="Bernard K."/>
        </authorList>
    </citation>
    <scope>NUCLEOTIDE SEQUENCE [LARGE SCALE GENOMIC DNA]</scope>
    <source>
        <strain evidence="7 11">NML120146</strain>
    </source>
</reference>
<accession>A0A1E3A5K6</accession>
<dbReference type="OrthoDB" id="9804819at2"/>
<evidence type="ECO:0000256" key="1">
    <source>
        <dbReference type="ARBA" id="ARBA00005417"/>
    </source>
</evidence>
<dbReference type="PATRIC" id="fig|1432052.4.peg.5343"/>
<reference evidence="8 10" key="3">
    <citation type="submission" date="2016-08" db="EMBL/GenBank/DDBJ databases">
        <authorList>
            <person name="Seilhamer J.J."/>
        </authorList>
    </citation>
    <scope>NUCLEOTIDE SEQUENCE [LARGE SCALE GENOMIC DNA]</scope>
    <source>
        <strain evidence="8 10">NML150140-1</strain>
    </source>
</reference>
<evidence type="ECO:0000313" key="9">
    <source>
        <dbReference type="Proteomes" id="UP000094067"/>
    </source>
</evidence>
<dbReference type="InterPro" id="IPR003439">
    <property type="entry name" value="ABC_transporter-like_ATP-bd"/>
</dbReference>
<evidence type="ECO:0000313" key="11">
    <source>
        <dbReference type="Proteomes" id="UP000094869"/>
    </source>
</evidence>
<evidence type="ECO:0000313" key="8">
    <source>
        <dbReference type="EMBL" id="ODR45560.1"/>
    </source>
</evidence>
<reference evidence="6 9" key="1">
    <citation type="submission" date="2016-07" db="EMBL/GenBank/DDBJ databases">
        <title>Characterization of isolates of Eisenbergiella tayi derived from blood cultures, using whole genome sequencing.</title>
        <authorList>
            <person name="Burdz T."/>
            <person name="Wiebe D."/>
            <person name="Huynh C."/>
            <person name="Bernard K."/>
        </authorList>
    </citation>
    <scope>NUCLEOTIDE SEQUENCE [LARGE SCALE GENOMIC DNA]</scope>
    <source>
        <strain evidence="6 9">NML 110608</strain>
    </source>
</reference>
<dbReference type="EC" id="3.6.3.-" evidence="6"/>
<dbReference type="SUPFAM" id="SSF52540">
    <property type="entry name" value="P-loop containing nucleoside triphosphate hydrolases"/>
    <property type="match status" value="1"/>
</dbReference>
<dbReference type="PANTHER" id="PTHR43335:SF11">
    <property type="entry name" value="ABC TRANSPORTER RELATED"/>
    <property type="match status" value="1"/>
</dbReference>
<dbReference type="Proteomes" id="UP000094271">
    <property type="component" value="Unassembled WGS sequence"/>
</dbReference>
<feature type="domain" description="ABC transporter" evidence="5">
    <location>
        <begin position="6"/>
        <end position="237"/>
    </location>
</feature>
<keyword evidence="11" id="KW-1185">Reference proteome</keyword>
<name>A0A1E3A5K6_9FIRM</name>
<evidence type="ECO:0000256" key="2">
    <source>
        <dbReference type="ARBA" id="ARBA00022448"/>
    </source>
</evidence>
<keyword evidence="3" id="KW-0547">Nucleotide-binding</keyword>
<proteinExistence type="inferred from homology"/>
<dbReference type="RefSeq" id="WP_044971366.1">
    <property type="nucleotide sequence ID" value="NZ_DAWDRA010000248.1"/>
</dbReference>
<dbReference type="PROSITE" id="PS50893">
    <property type="entry name" value="ABC_TRANSPORTER_2"/>
    <property type="match status" value="1"/>
</dbReference>
<dbReference type="Proteomes" id="UP000094869">
    <property type="component" value="Unassembled WGS sequence"/>
</dbReference>
<evidence type="ECO:0000313" key="10">
    <source>
        <dbReference type="Proteomes" id="UP000094271"/>
    </source>
</evidence>
<evidence type="ECO:0000259" key="5">
    <source>
        <dbReference type="PROSITE" id="PS50893"/>
    </source>
</evidence>
<organism evidence="6 9">
    <name type="scientific">Eisenbergiella tayi</name>
    <dbReference type="NCBI Taxonomy" id="1432052"/>
    <lineage>
        <taxon>Bacteria</taxon>
        <taxon>Bacillati</taxon>
        <taxon>Bacillota</taxon>
        <taxon>Clostridia</taxon>
        <taxon>Lachnospirales</taxon>
        <taxon>Lachnospiraceae</taxon>
        <taxon>Eisenbergiella</taxon>
    </lineage>
</organism>
<evidence type="ECO:0000256" key="3">
    <source>
        <dbReference type="ARBA" id="ARBA00022741"/>
    </source>
</evidence>
<dbReference type="Gene3D" id="3.40.50.300">
    <property type="entry name" value="P-loop containing nucleotide triphosphate hydrolases"/>
    <property type="match status" value="1"/>
</dbReference>
<dbReference type="EMBL" id="MCGH01000003">
    <property type="protein sequence ID" value="ODM04008.1"/>
    <property type="molecule type" value="Genomic_DNA"/>
</dbReference>
<dbReference type="SMART" id="SM00382">
    <property type="entry name" value="AAA"/>
    <property type="match status" value="1"/>
</dbReference>
<keyword evidence="6" id="KW-0378">Hydrolase</keyword>
<dbReference type="PANTHER" id="PTHR43335">
    <property type="entry name" value="ABC TRANSPORTER, ATP-BINDING PROTEIN"/>
    <property type="match status" value="1"/>
</dbReference>
<dbReference type="GO" id="GO:0016887">
    <property type="term" value="F:ATP hydrolysis activity"/>
    <property type="evidence" value="ECO:0007669"/>
    <property type="project" value="InterPro"/>
</dbReference>
<dbReference type="Proteomes" id="UP000094067">
    <property type="component" value="Unassembled WGS sequence"/>
</dbReference>
<dbReference type="EMBL" id="MEHD01000055">
    <property type="protein sequence ID" value="ODR44506.1"/>
    <property type="molecule type" value="Genomic_DNA"/>
</dbReference>
<evidence type="ECO:0000313" key="7">
    <source>
        <dbReference type="EMBL" id="ODR44506.1"/>
    </source>
</evidence>
<sequence>MSETIIKTEGLSKRYGGITAVDKLFLEIRKGEVFGLLGPNGAGKTTTTLMLLGLTEPSGGRAQICGYDCTRDSLQVKKITGYLPDNVGFYPDMTGRQNLRFTGRLNGLQGEELEKRIDEMLKRVGMTNAADRKTGTYSRGMKQRLGIADVLMKDPQIIIMDEPTLGIDPEGMRELLALIRQLSEEDQRTILISSHQLHQVQQICDRVGIFVKGKLIACGSVGELAVQLQSEGNYILELEAYPHDDRLENLLHTVEGVKKIAKENEMILVHSDRDCHNDVIVTLLMNGYDLRRLRQRGGDLDEIYSKYFEKAGETYDSDTGKRKGFRDNFRSLVRHALGKGK</sequence>
<comment type="similarity">
    <text evidence="1">Belongs to the ABC transporter superfamily.</text>
</comment>
<keyword evidence="4 6" id="KW-0067">ATP-binding</keyword>